<sequence>MARIDLDLAHAYRPHPQQDSDYALLPLTLSFRDGGAYALLGPSGCGKTTMLNIISGLLVPSQGTVSFDGRDVTHASPQERNIAQVFQFPVIYDTMTVAENLAFPLRNRRLPAEQIKKRVGEIAEMLDMSGQLNQRAAGLAADAKQKISLGRGLVRSDVSAVLFDEPLTVIDPNLKWQLRRKLKQIHRELKLTLIYVTHDQVEALTFAEEVVVMTRGKAVQVGSADALFERPAHTFVGHFIGSPGMNFLPVQATGWSLEVAGMRLTTTRTLPEGPLKLGIRPEYVTLSEPNAPGALQATVTQLQDVGTHQMLTARIGDSVIKARLDSSAAVPGKGEAVWLKVVDTHTCFYRNEELVA</sequence>
<dbReference type="InterPro" id="IPR013611">
    <property type="entry name" value="Transp-assoc_OB_typ2"/>
</dbReference>
<proteinExistence type="predicted"/>
<evidence type="ECO:0000256" key="1">
    <source>
        <dbReference type="ARBA" id="ARBA00022448"/>
    </source>
</evidence>
<evidence type="ECO:0000256" key="4">
    <source>
        <dbReference type="ARBA" id="ARBA00022840"/>
    </source>
</evidence>
<keyword evidence="5" id="KW-0472">Membrane</keyword>
<comment type="caution">
    <text evidence="7">The sequence shown here is derived from an EMBL/GenBank/DDBJ whole genome shotgun (WGS) entry which is preliminary data.</text>
</comment>
<dbReference type="Gene3D" id="3.40.50.300">
    <property type="entry name" value="P-loop containing nucleotide triphosphate hydrolases"/>
    <property type="match status" value="1"/>
</dbReference>
<evidence type="ECO:0000256" key="3">
    <source>
        <dbReference type="ARBA" id="ARBA00022741"/>
    </source>
</evidence>
<dbReference type="RefSeq" id="WP_345538114.1">
    <property type="nucleotide sequence ID" value="NZ_BAABGJ010000020.1"/>
</dbReference>
<dbReference type="PANTHER" id="PTHR43875:SF14">
    <property type="entry name" value="ABC TRANSPORTER ATP-BINDING PROTEIN"/>
    <property type="match status" value="1"/>
</dbReference>
<dbReference type="InterPro" id="IPR015853">
    <property type="entry name" value="ABC_transpr_FbpC"/>
</dbReference>
<dbReference type="PROSITE" id="PS50893">
    <property type="entry name" value="ABC_TRANSPORTER_2"/>
    <property type="match status" value="1"/>
</dbReference>
<dbReference type="Pfam" id="PF00005">
    <property type="entry name" value="ABC_tran"/>
    <property type="match status" value="1"/>
</dbReference>
<dbReference type="SUPFAM" id="SSF50331">
    <property type="entry name" value="MOP-like"/>
    <property type="match status" value="1"/>
</dbReference>
<protein>
    <submittedName>
        <fullName evidence="7">ABC transporter ATP-binding protein</fullName>
    </submittedName>
</protein>
<evidence type="ECO:0000256" key="5">
    <source>
        <dbReference type="ARBA" id="ARBA00023136"/>
    </source>
</evidence>
<accession>A0ABP8HQ36</accession>
<keyword evidence="4 7" id="KW-0067">ATP-binding</keyword>
<gene>
    <name evidence="7" type="ORF">GCM10023165_24340</name>
</gene>
<dbReference type="EMBL" id="BAABGJ010000020">
    <property type="protein sequence ID" value="GAA4342544.1"/>
    <property type="molecule type" value="Genomic_DNA"/>
</dbReference>
<dbReference type="Gene3D" id="2.40.50.140">
    <property type="entry name" value="Nucleic acid-binding proteins"/>
    <property type="match status" value="1"/>
</dbReference>
<evidence type="ECO:0000313" key="7">
    <source>
        <dbReference type="EMBL" id="GAA4342544.1"/>
    </source>
</evidence>
<dbReference type="InterPro" id="IPR008995">
    <property type="entry name" value="Mo/tungstate-bd_C_term_dom"/>
</dbReference>
<keyword evidence="3" id="KW-0547">Nucleotide-binding</keyword>
<dbReference type="InterPro" id="IPR047641">
    <property type="entry name" value="ABC_transpr_MalK/UgpC-like"/>
</dbReference>
<reference evidence="8" key="1">
    <citation type="journal article" date="2019" name="Int. J. Syst. Evol. Microbiol.">
        <title>The Global Catalogue of Microorganisms (GCM) 10K type strain sequencing project: providing services to taxonomists for standard genome sequencing and annotation.</title>
        <authorList>
            <consortium name="The Broad Institute Genomics Platform"/>
            <consortium name="The Broad Institute Genome Sequencing Center for Infectious Disease"/>
            <person name="Wu L."/>
            <person name="Ma J."/>
        </authorList>
    </citation>
    <scope>NUCLEOTIDE SEQUENCE [LARGE SCALE GENOMIC DNA]</scope>
    <source>
        <strain evidence="8">JCM 17804</strain>
    </source>
</reference>
<name>A0ABP8HQ36_9BURK</name>
<dbReference type="Pfam" id="PF08402">
    <property type="entry name" value="TOBE_2"/>
    <property type="match status" value="1"/>
</dbReference>
<feature type="domain" description="ABC transporter" evidence="6">
    <location>
        <begin position="6"/>
        <end position="240"/>
    </location>
</feature>
<dbReference type="GO" id="GO:0005524">
    <property type="term" value="F:ATP binding"/>
    <property type="evidence" value="ECO:0007669"/>
    <property type="project" value="UniProtKB-KW"/>
</dbReference>
<dbReference type="PANTHER" id="PTHR43875">
    <property type="entry name" value="MALTODEXTRIN IMPORT ATP-BINDING PROTEIN MSMX"/>
    <property type="match status" value="1"/>
</dbReference>
<dbReference type="SUPFAM" id="SSF52540">
    <property type="entry name" value="P-loop containing nucleoside triphosphate hydrolases"/>
    <property type="match status" value="1"/>
</dbReference>
<dbReference type="Proteomes" id="UP001500975">
    <property type="component" value="Unassembled WGS sequence"/>
</dbReference>
<keyword evidence="8" id="KW-1185">Reference proteome</keyword>
<dbReference type="InterPro" id="IPR027417">
    <property type="entry name" value="P-loop_NTPase"/>
</dbReference>
<keyword evidence="1" id="KW-0813">Transport</keyword>
<evidence type="ECO:0000313" key="8">
    <source>
        <dbReference type="Proteomes" id="UP001500975"/>
    </source>
</evidence>
<keyword evidence="2" id="KW-1003">Cell membrane</keyword>
<evidence type="ECO:0000256" key="2">
    <source>
        <dbReference type="ARBA" id="ARBA00022475"/>
    </source>
</evidence>
<evidence type="ECO:0000259" key="6">
    <source>
        <dbReference type="PROSITE" id="PS50893"/>
    </source>
</evidence>
<dbReference type="InterPro" id="IPR003593">
    <property type="entry name" value="AAA+_ATPase"/>
</dbReference>
<dbReference type="SMART" id="SM00382">
    <property type="entry name" value="AAA"/>
    <property type="match status" value="1"/>
</dbReference>
<organism evidence="7 8">
    <name type="scientific">Variovorax defluvii</name>
    <dbReference type="NCBI Taxonomy" id="913761"/>
    <lineage>
        <taxon>Bacteria</taxon>
        <taxon>Pseudomonadati</taxon>
        <taxon>Pseudomonadota</taxon>
        <taxon>Betaproteobacteria</taxon>
        <taxon>Burkholderiales</taxon>
        <taxon>Comamonadaceae</taxon>
        <taxon>Variovorax</taxon>
    </lineage>
</organism>
<dbReference type="InterPro" id="IPR003439">
    <property type="entry name" value="ABC_transporter-like_ATP-bd"/>
</dbReference>
<dbReference type="InterPro" id="IPR012340">
    <property type="entry name" value="NA-bd_OB-fold"/>
</dbReference>
<dbReference type="CDD" id="cd03259">
    <property type="entry name" value="ABC_Carb_Solutes_like"/>
    <property type="match status" value="1"/>
</dbReference>